<dbReference type="EMBL" id="OU896711">
    <property type="protein sequence ID" value="CAG9821516.1"/>
    <property type="molecule type" value="Genomic_DNA"/>
</dbReference>
<comment type="catalytic activity">
    <reaction evidence="12">
        <text>dopamine + hexadecanoyl-CoA = N-hexadecanoyl-dopamine + CoA + H(+)</text>
        <dbReference type="Rhea" id="RHEA:51376"/>
        <dbReference type="ChEBI" id="CHEBI:15378"/>
        <dbReference type="ChEBI" id="CHEBI:57287"/>
        <dbReference type="ChEBI" id="CHEBI:57379"/>
        <dbReference type="ChEBI" id="CHEBI:59905"/>
        <dbReference type="ChEBI" id="CHEBI:134058"/>
    </reaction>
    <physiologicalReaction direction="left-to-right" evidence="12">
        <dbReference type="Rhea" id="RHEA:51377"/>
    </physiologicalReaction>
</comment>
<dbReference type="Pfam" id="PF00583">
    <property type="entry name" value="Acetyltransf_1"/>
    <property type="match status" value="1"/>
</dbReference>
<evidence type="ECO:0000256" key="13">
    <source>
        <dbReference type="ARBA" id="ARBA00052491"/>
    </source>
</evidence>
<reference evidence="15" key="2">
    <citation type="submission" date="2022-10" db="EMBL/GenBank/DDBJ databases">
        <authorList>
            <consortium name="ENA_rothamsted_submissions"/>
            <consortium name="culmorum"/>
            <person name="King R."/>
        </authorList>
    </citation>
    <scope>NUCLEOTIDE SEQUENCE</scope>
</reference>
<evidence type="ECO:0000256" key="5">
    <source>
        <dbReference type="ARBA" id="ARBA00039114"/>
    </source>
</evidence>
<dbReference type="OrthoDB" id="41532at2759"/>
<evidence type="ECO:0000256" key="7">
    <source>
        <dbReference type="ARBA" id="ARBA00050849"/>
    </source>
</evidence>
<comment type="catalytic activity">
    <reaction evidence="9">
        <text>dopamine + acetyl-CoA = N-acetyldopamine + CoA + H(+)</text>
        <dbReference type="Rhea" id="RHEA:51388"/>
        <dbReference type="ChEBI" id="CHEBI:15378"/>
        <dbReference type="ChEBI" id="CHEBI:57287"/>
        <dbReference type="ChEBI" id="CHEBI:57288"/>
        <dbReference type="ChEBI" id="CHEBI:59905"/>
        <dbReference type="ChEBI" id="CHEBI:125678"/>
    </reaction>
    <physiologicalReaction direction="left-to-right" evidence="9">
        <dbReference type="Rhea" id="RHEA:51389"/>
    </physiologicalReaction>
</comment>
<evidence type="ECO:0000256" key="10">
    <source>
        <dbReference type="ARBA" id="ARBA00051823"/>
    </source>
</evidence>
<evidence type="ECO:0000313" key="16">
    <source>
        <dbReference type="Proteomes" id="UP001153737"/>
    </source>
</evidence>
<reference evidence="15" key="1">
    <citation type="submission" date="2022-01" db="EMBL/GenBank/DDBJ databases">
        <authorList>
            <person name="King R."/>
        </authorList>
    </citation>
    <scope>NUCLEOTIDE SEQUENCE</scope>
</reference>
<evidence type="ECO:0000256" key="11">
    <source>
        <dbReference type="ARBA" id="ARBA00052178"/>
    </source>
</evidence>
<name>A0A9N9X3V2_PHACE</name>
<evidence type="ECO:0000313" key="15">
    <source>
        <dbReference type="EMBL" id="CAG9821516.1"/>
    </source>
</evidence>
<dbReference type="SUPFAM" id="SSF55729">
    <property type="entry name" value="Acyl-CoA N-acyltransferases (Nat)"/>
    <property type="match status" value="1"/>
</dbReference>
<comment type="catalytic activity">
    <reaction evidence="7">
        <text>serotonin + octadecanoyl-CoA = N-octadecanoyl-serotonin + CoA + H(+)</text>
        <dbReference type="Rhea" id="RHEA:51400"/>
        <dbReference type="ChEBI" id="CHEBI:15378"/>
        <dbReference type="ChEBI" id="CHEBI:57287"/>
        <dbReference type="ChEBI" id="CHEBI:57394"/>
        <dbReference type="ChEBI" id="CHEBI:134065"/>
        <dbReference type="ChEBI" id="CHEBI:350546"/>
    </reaction>
    <physiologicalReaction direction="left-to-right" evidence="7">
        <dbReference type="Rhea" id="RHEA:51401"/>
    </physiologicalReaction>
</comment>
<comment type="pathway">
    <text evidence="3">Aromatic compound metabolism; melatonin biosynthesis; melatonin from serotonin: step 1/2.</text>
</comment>
<comment type="catalytic activity">
    <reaction evidence="10">
        <text>serotonin + (9Z)-octadecenoyl-CoA = N-(9Z-octadecenoyl)-serotonin + CoA + H(+)</text>
        <dbReference type="Rhea" id="RHEA:51392"/>
        <dbReference type="ChEBI" id="CHEBI:15378"/>
        <dbReference type="ChEBI" id="CHEBI:57287"/>
        <dbReference type="ChEBI" id="CHEBI:57387"/>
        <dbReference type="ChEBI" id="CHEBI:134064"/>
        <dbReference type="ChEBI" id="CHEBI:350546"/>
    </reaction>
    <physiologicalReaction direction="left-to-right" evidence="10">
        <dbReference type="Rhea" id="RHEA:51393"/>
    </physiologicalReaction>
</comment>
<evidence type="ECO:0000256" key="8">
    <source>
        <dbReference type="ARBA" id="ARBA00051284"/>
    </source>
</evidence>
<dbReference type="InterPro" id="IPR016181">
    <property type="entry name" value="Acyl_CoA_acyltransferase"/>
</dbReference>
<evidence type="ECO:0000256" key="9">
    <source>
        <dbReference type="ARBA" id="ARBA00051711"/>
    </source>
</evidence>
<comment type="catalytic activity">
    <reaction evidence="13">
        <text>serotonin + acetyl-CoA = N-acetylserotonin + CoA + H(+)</text>
        <dbReference type="Rhea" id="RHEA:25217"/>
        <dbReference type="ChEBI" id="CHEBI:15378"/>
        <dbReference type="ChEBI" id="CHEBI:17697"/>
        <dbReference type="ChEBI" id="CHEBI:57287"/>
        <dbReference type="ChEBI" id="CHEBI:57288"/>
        <dbReference type="ChEBI" id="CHEBI:350546"/>
        <dbReference type="EC" id="2.3.1.87"/>
    </reaction>
    <physiologicalReaction direction="left-to-right" evidence="13">
        <dbReference type="Rhea" id="RHEA:25218"/>
    </physiologicalReaction>
</comment>
<proteinExistence type="inferred from homology"/>
<dbReference type="PANTHER" id="PTHR20905">
    <property type="entry name" value="N-ACETYLTRANSFERASE-RELATED"/>
    <property type="match status" value="1"/>
</dbReference>
<dbReference type="PANTHER" id="PTHR20905:SF1">
    <property type="entry name" value="AT07410P-RELATED"/>
    <property type="match status" value="1"/>
</dbReference>
<dbReference type="CDD" id="cd04301">
    <property type="entry name" value="NAT_SF"/>
    <property type="match status" value="1"/>
</dbReference>
<comment type="catalytic activity">
    <reaction evidence="8">
        <text>serotonin + (5Z,8Z,11Z,14Z)-eicosatetraenoyl-CoA = N-[(5Z,8Z,11Z,14Z)-eicosatetraenoyl]-serotonin + CoA + H(+)</text>
        <dbReference type="Rhea" id="RHEA:51396"/>
        <dbReference type="ChEBI" id="CHEBI:15378"/>
        <dbReference type="ChEBI" id="CHEBI:57287"/>
        <dbReference type="ChEBI" id="CHEBI:57368"/>
        <dbReference type="ChEBI" id="CHEBI:132255"/>
        <dbReference type="ChEBI" id="CHEBI:350546"/>
    </reaction>
    <physiologicalReaction direction="left-to-right" evidence="8">
        <dbReference type="Rhea" id="RHEA:51397"/>
    </physiologicalReaction>
</comment>
<evidence type="ECO:0000256" key="4">
    <source>
        <dbReference type="ARBA" id="ARBA00038182"/>
    </source>
</evidence>
<feature type="domain" description="N-acetyltransferase" evidence="14">
    <location>
        <begin position="8"/>
        <end position="203"/>
    </location>
</feature>
<evidence type="ECO:0000259" key="14">
    <source>
        <dbReference type="PROSITE" id="PS51186"/>
    </source>
</evidence>
<evidence type="ECO:0000256" key="1">
    <source>
        <dbReference type="ARBA" id="ARBA00022679"/>
    </source>
</evidence>
<accession>A0A9N9X3V2</accession>
<protein>
    <recommendedName>
        <fullName evidence="5">aralkylamine N-acetyltransferase</fullName>
        <ecNumber evidence="5">2.3.1.87</ecNumber>
    </recommendedName>
</protein>
<evidence type="ECO:0000256" key="6">
    <source>
        <dbReference type="ARBA" id="ARBA00050189"/>
    </source>
</evidence>
<evidence type="ECO:0000256" key="2">
    <source>
        <dbReference type="ARBA" id="ARBA00023315"/>
    </source>
</evidence>
<evidence type="ECO:0000256" key="3">
    <source>
        <dbReference type="ARBA" id="ARBA00037926"/>
    </source>
</evidence>
<dbReference type="AlphaFoldDB" id="A0A9N9X3V2"/>
<dbReference type="EC" id="2.3.1.87" evidence="5"/>
<dbReference type="PROSITE" id="PS51186">
    <property type="entry name" value="GNAT"/>
    <property type="match status" value="1"/>
</dbReference>
<gene>
    <name evidence="15" type="ORF">PHAECO_LOCUS9605</name>
</gene>
<dbReference type="InterPro" id="IPR000182">
    <property type="entry name" value="GNAT_dom"/>
</dbReference>
<dbReference type="Gene3D" id="3.40.630.30">
    <property type="match status" value="1"/>
</dbReference>
<dbReference type="FunFam" id="3.40.630.30:FF:000046">
    <property type="entry name" value="Dopamine N-acetyltransferase"/>
    <property type="match status" value="1"/>
</dbReference>
<keyword evidence="2" id="KW-0012">Acyltransferase</keyword>
<comment type="catalytic activity">
    <reaction evidence="11">
        <text>serotonin + hexadecanoyl-CoA = N-hexadecanoyl-serotonin + CoA + H(+)</text>
        <dbReference type="Rhea" id="RHEA:51384"/>
        <dbReference type="ChEBI" id="CHEBI:15378"/>
        <dbReference type="ChEBI" id="CHEBI:57287"/>
        <dbReference type="ChEBI" id="CHEBI:57379"/>
        <dbReference type="ChEBI" id="CHEBI:134059"/>
        <dbReference type="ChEBI" id="CHEBI:350546"/>
    </reaction>
    <physiologicalReaction direction="left-to-right" evidence="11">
        <dbReference type="Rhea" id="RHEA:51385"/>
    </physiologicalReaction>
</comment>
<comment type="catalytic activity">
    <reaction evidence="6">
        <text>dopamine + (9Z)-octadecenoyl-CoA = N-(9Z-octadecanoyl)-dopamine + CoA + H(+)</text>
        <dbReference type="Rhea" id="RHEA:51380"/>
        <dbReference type="ChEBI" id="CHEBI:15378"/>
        <dbReference type="ChEBI" id="CHEBI:31883"/>
        <dbReference type="ChEBI" id="CHEBI:57287"/>
        <dbReference type="ChEBI" id="CHEBI:57387"/>
        <dbReference type="ChEBI" id="CHEBI:59905"/>
    </reaction>
    <physiologicalReaction direction="left-to-right" evidence="6">
        <dbReference type="Rhea" id="RHEA:51381"/>
    </physiologicalReaction>
</comment>
<comment type="similarity">
    <text evidence="4">Belongs to the acetyltransferase family. AANAT subfamily.</text>
</comment>
<evidence type="ECO:0000256" key="12">
    <source>
        <dbReference type="ARBA" id="ARBA00052335"/>
    </source>
</evidence>
<sequence length="215" mass="24252">MSSDSFDYDIRIAKTEDRDAIAQFLRTYFYKDEPLNKFLEIVSEENPINHDLEAFAMADFDNGISLMAFRQGKLIAVCLNFILHRGKKEHFHCEDEKFSKIVGMLEYVEEKSDPFQKYPGCDKAVSVGIVSVDDSCRGKGVAKKLIEKTGELGKQNGCGFLVVDCSSHFTACAVKKLGFEMIYSLDYADYKVNGEVVLCPEPPHKAVTVYTKKID</sequence>
<keyword evidence="1" id="KW-0808">Transferase</keyword>
<organism evidence="15 16">
    <name type="scientific">Phaedon cochleariae</name>
    <name type="common">Mustard beetle</name>
    <dbReference type="NCBI Taxonomy" id="80249"/>
    <lineage>
        <taxon>Eukaryota</taxon>
        <taxon>Metazoa</taxon>
        <taxon>Ecdysozoa</taxon>
        <taxon>Arthropoda</taxon>
        <taxon>Hexapoda</taxon>
        <taxon>Insecta</taxon>
        <taxon>Pterygota</taxon>
        <taxon>Neoptera</taxon>
        <taxon>Endopterygota</taxon>
        <taxon>Coleoptera</taxon>
        <taxon>Polyphaga</taxon>
        <taxon>Cucujiformia</taxon>
        <taxon>Chrysomeloidea</taxon>
        <taxon>Chrysomelidae</taxon>
        <taxon>Chrysomelinae</taxon>
        <taxon>Chrysomelini</taxon>
        <taxon>Phaedon</taxon>
    </lineage>
</organism>
<dbReference type="GO" id="GO:0004059">
    <property type="term" value="F:aralkylamine N-acetyltransferase activity"/>
    <property type="evidence" value="ECO:0007669"/>
    <property type="project" value="UniProtKB-EC"/>
</dbReference>
<keyword evidence="16" id="KW-1185">Reference proteome</keyword>
<dbReference type="Proteomes" id="UP001153737">
    <property type="component" value="Chromosome 5"/>
</dbReference>